<comment type="caution">
    <text evidence="1">The sequence shown here is derived from an EMBL/GenBank/DDBJ whole genome shotgun (WGS) entry which is preliminary data.</text>
</comment>
<keyword evidence="2" id="KW-1185">Reference proteome</keyword>
<dbReference type="AlphaFoldDB" id="A0AAP0R923"/>
<evidence type="ECO:0000313" key="2">
    <source>
        <dbReference type="Proteomes" id="UP001415857"/>
    </source>
</evidence>
<evidence type="ECO:0000313" key="1">
    <source>
        <dbReference type="EMBL" id="KAK9271141.1"/>
    </source>
</evidence>
<sequence length="73" mass="7877">MEARLQHLVTVFVIVEELAPPGASYRRGQTYARGRVGLAVPVATAFLRVLPGMKTSVPAYASMTTHGGRHKCP</sequence>
<name>A0AAP0R923_LIQFO</name>
<dbReference type="EMBL" id="JBBPBK010000014">
    <property type="protein sequence ID" value="KAK9271141.1"/>
    <property type="molecule type" value="Genomic_DNA"/>
</dbReference>
<dbReference type="Proteomes" id="UP001415857">
    <property type="component" value="Unassembled WGS sequence"/>
</dbReference>
<proteinExistence type="predicted"/>
<reference evidence="1 2" key="1">
    <citation type="journal article" date="2024" name="Plant J.">
        <title>Genome sequences and population genomics reveal climatic adaptation and genomic divergence between two closely related sweetgum species.</title>
        <authorList>
            <person name="Xu W.Q."/>
            <person name="Ren C.Q."/>
            <person name="Zhang X.Y."/>
            <person name="Comes H.P."/>
            <person name="Liu X.H."/>
            <person name="Li Y.G."/>
            <person name="Kettle C.J."/>
            <person name="Jalonen R."/>
            <person name="Gaisberger H."/>
            <person name="Ma Y.Z."/>
            <person name="Qiu Y.X."/>
        </authorList>
    </citation>
    <scope>NUCLEOTIDE SEQUENCE [LARGE SCALE GENOMIC DNA]</scope>
    <source>
        <strain evidence="1">Hangzhou</strain>
    </source>
</reference>
<organism evidence="1 2">
    <name type="scientific">Liquidambar formosana</name>
    <name type="common">Formosan gum</name>
    <dbReference type="NCBI Taxonomy" id="63359"/>
    <lineage>
        <taxon>Eukaryota</taxon>
        <taxon>Viridiplantae</taxon>
        <taxon>Streptophyta</taxon>
        <taxon>Embryophyta</taxon>
        <taxon>Tracheophyta</taxon>
        <taxon>Spermatophyta</taxon>
        <taxon>Magnoliopsida</taxon>
        <taxon>eudicotyledons</taxon>
        <taxon>Gunneridae</taxon>
        <taxon>Pentapetalae</taxon>
        <taxon>Saxifragales</taxon>
        <taxon>Altingiaceae</taxon>
        <taxon>Liquidambar</taxon>
    </lineage>
</organism>
<accession>A0AAP0R923</accession>
<protein>
    <submittedName>
        <fullName evidence="1">Uncharacterized protein</fullName>
    </submittedName>
</protein>
<gene>
    <name evidence="1" type="ORF">L1049_026730</name>
</gene>